<name>A0ABP7DIV0_9MICC</name>
<feature type="transmembrane region" description="Helical" evidence="1">
    <location>
        <begin position="48"/>
        <end position="73"/>
    </location>
</feature>
<evidence type="ECO:0000256" key="1">
    <source>
        <dbReference type="SAM" id="Phobius"/>
    </source>
</evidence>
<keyword evidence="1" id="KW-1133">Transmembrane helix</keyword>
<accession>A0ABP7DIV0</accession>
<keyword evidence="1" id="KW-0472">Membrane</keyword>
<protein>
    <recommendedName>
        <fullName evidence="4">DUF1761 domain-containing protein</fullName>
    </recommendedName>
</protein>
<sequence length="138" mass="14590">MVPDINIWAVLVATVASMLVGMAWYAPQTFGGVWMRLARVPSEQGGSIAGPLIVSAIATFITAWVLAGSAFIAQEFYGGSFLANTLITAVILWAGFTLARFFTHDAFESRPAALTLLNSAHELVSVLAMGLVIGLFGV</sequence>
<keyword evidence="1" id="KW-0812">Transmembrane</keyword>
<comment type="caution">
    <text evidence="2">The sequence shown here is derived from an EMBL/GenBank/DDBJ whole genome shotgun (WGS) entry which is preliminary data.</text>
</comment>
<reference evidence="3" key="1">
    <citation type="journal article" date="2019" name="Int. J. Syst. Evol. Microbiol.">
        <title>The Global Catalogue of Microorganisms (GCM) 10K type strain sequencing project: providing services to taxonomists for standard genome sequencing and annotation.</title>
        <authorList>
            <consortium name="The Broad Institute Genomics Platform"/>
            <consortium name="The Broad Institute Genome Sequencing Center for Infectious Disease"/>
            <person name="Wu L."/>
            <person name="Ma J."/>
        </authorList>
    </citation>
    <scope>NUCLEOTIDE SEQUENCE [LARGE SCALE GENOMIC DNA]</scope>
    <source>
        <strain evidence="3">JCM 16961</strain>
    </source>
</reference>
<evidence type="ECO:0000313" key="3">
    <source>
        <dbReference type="Proteomes" id="UP001501536"/>
    </source>
</evidence>
<dbReference type="RefSeq" id="WP_344883687.1">
    <property type="nucleotide sequence ID" value="NZ_BAABCJ010000005.1"/>
</dbReference>
<dbReference type="Proteomes" id="UP001501536">
    <property type="component" value="Unassembled WGS sequence"/>
</dbReference>
<feature type="transmembrane region" description="Helical" evidence="1">
    <location>
        <begin position="114"/>
        <end position="136"/>
    </location>
</feature>
<evidence type="ECO:0008006" key="4">
    <source>
        <dbReference type="Google" id="ProtNLM"/>
    </source>
</evidence>
<dbReference type="InterPro" id="IPR013879">
    <property type="entry name" value="DUF1761"/>
</dbReference>
<organism evidence="2 3">
    <name type="scientific">Zhihengliuella alba</name>
    <dbReference type="NCBI Taxonomy" id="547018"/>
    <lineage>
        <taxon>Bacteria</taxon>
        <taxon>Bacillati</taxon>
        <taxon>Actinomycetota</taxon>
        <taxon>Actinomycetes</taxon>
        <taxon>Micrococcales</taxon>
        <taxon>Micrococcaceae</taxon>
        <taxon>Zhihengliuella</taxon>
    </lineage>
</organism>
<proteinExistence type="predicted"/>
<feature type="transmembrane region" description="Helical" evidence="1">
    <location>
        <begin position="79"/>
        <end position="102"/>
    </location>
</feature>
<gene>
    <name evidence="2" type="ORF">GCM10022377_19480</name>
</gene>
<dbReference type="Pfam" id="PF08570">
    <property type="entry name" value="DUF1761"/>
    <property type="match status" value="1"/>
</dbReference>
<evidence type="ECO:0000313" key="2">
    <source>
        <dbReference type="EMBL" id="GAA3705803.1"/>
    </source>
</evidence>
<feature type="transmembrane region" description="Helical" evidence="1">
    <location>
        <begin position="6"/>
        <end position="27"/>
    </location>
</feature>
<dbReference type="EMBL" id="BAABCJ010000005">
    <property type="protein sequence ID" value="GAA3705803.1"/>
    <property type="molecule type" value="Genomic_DNA"/>
</dbReference>
<keyword evidence="3" id="KW-1185">Reference proteome</keyword>